<proteinExistence type="predicted"/>
<dbReference type="AlphaFoldDB" id="A0A951Q3W6"/>
<reference evidence="1" key="2">
    <citation type="journal article" date="2022" name="Microbiol. Resour. Announc.">
        <title>Metagenome Sequencing to Explore Phylogenomics of Terrestrial Cyanobacteria.</title>
        <authorList>
            <person name="Ward R.D."/>
            <person name="Stajich J.E."/>
            <person name="Johansen J.R."/>
            <person name="Huntemann M."/>
            <person name="Clum A."/>
            <person name="Foster B."/>
            <person name="Foster B."/>
            <person name="Roux S."/>
            <person name="Palaniappan K."/>
            <person name="Varghese N."/>
            <person name="Mukherjee S."/>
            <person name="Reddy T.B.K."/>
            <person name="Daum C."/>
            <person name="Copeland A."/>
            <person name="Chen I.A."/>
            <person name="Ivanova N.N."/>
            <person name="Kyrpides N.C."/>
            <person name="Shapiro N."/>
            <person name="Eloe-Fadrosh E.A."/>
            <person name="Pietrasiak N."/>
        </authorList>
    </citation>
    <scope>NUCLEOTIDE SEQUENCE</scope>
    <source>
        <strain evidence="1">JT2-VF2</strain>
    </source>
</reference>
<evidence type="ECO:0000313" key="1">
    <source>
        <dbReference type="EMBL" id="MBW4564953.1"/>
    </source>
</evidence>
<organism evidence="1 2">
    <name type="scientific">Mojavia pulchra JT2-VF2</name>
    <dbReference type="NCBI Taxonomy" id="287848"/>
    <lineage>
        <taxon>Bacteria</taxon>
        <taxon>Bacillati</taxon>
        <taxon>Cyanobacteriota</taxon>
        <taxon>Cyanophyceae</taxon>
        <taxon>Nostocales</taxon>
        <taxon>Nostocaceae</taxon>
    </lineage>
</organism>
<sequence length="45" mass="5123">MNWLLKILVRILPDAVVESLNAATLDELDQRGLIIWAEEVESDET</sequence>
<gene>
    <name evidence="1" type="ORF">KME32_28365</name>
</gene>
<comment type="caution">
    <text evidence="1">The sequence shown here is derived from an EMBL/GenBank/DDBJ whole genome shotgun (WGS) entry which is preliminary data.</text>
</comment>
<evidence type="ECO:0000313" key="2">
    <source>
        <dbReference type="Proteomes" id="UP000715781"/>
    </source>
</evidence>
<protein>
    <submittedName>
        <fullName evidence="1">Uncharacterized protein</fullName>
    </submittedName>
</protein>
<name>A0A951Q3W6_9NOST</name>
<reference evidence="1" key="1">
    <citation type="submission" date="2021-05" db="EMBL/GenBank/DDBJ databases">
        <authorList>
            <person name="Pietrasiak N."/>
            <person name="Ward R."/>
            <person name="Stajich J.E."/>
            <person name="Kurbessoian T."/>
        </authorList>
    </citation>
    <scope>NUCLEOTIDE SEQUENCE</scope>
    <source>
        <strain evidence="1">JT2-VF2</strain>
    </source>
</reference>
<dbReference type="Proteomes" id="UP000715781">
    <property type="component" value="Unassembled WGS sequence"/>
</dbReference>
<accession>A0A951Q3W6</accession>
<dbReference type="EMBL" id="JAHHHN010000028">
    <property type="protein sequence ID" value="MBW4564953.1"/>
    <property type="molecule type" value="Genomic_DNA"/>
</dbReference>